<evidence type="ECO:0000259" key="6">
    <source>
        <dbReference type="PROSITE" id="PS50893"/>
    </source>
</evidence>
<dbReference type="Proteomes" id="UP000613160">
    <property type="component" value="Unassembled WGS sequence"/>
</dbReference>
<evidence type="ECO:0000313" key="7">
    <source>
        <dbReference type="EMBL" id="GGD02888.1"/>
    </source>
</evidence>
<keyword evidence="8" id="KW-1185">Reference proteome</keyword>
<proteinExistence type="inferred from homology"/>
<comment type="caution">
    <text evidence="7">The sequence shown here is derived from an EMBL/GenBank/DDBJ whole genome shotgun (WGS) entry which is preliminary data.</text>
</comment>
<dbReference type="Gene3D" id="3.40.50.300">
    <property type="entry name" value="P-loop containing nucleotide triphosphate hydrolases"/>
    <property type="match status" value="1"/>
</dbReference>
<dbReference type="GO" id="GO:0005524">
    <property type="term" value="F:ATP binding"/>
    <property type="evidence" value="ECO:0007669"/>
    <property type="project" value="UniProtKB-KW"/>
</dbReference>
<keyword evidence="4" id="KW-0547">Nucleotide-binding</keyword>
<dbReference type="InterPro" id="IPR003439">
    <property type="entry name" value="ABC_transporter-like_ATP-bd"/>
</dbReference>
<dbReference type="AlphaFoldDB" id="A0A916XRP3"/>
<evidence type="ECO:0000256" key="1">
    <source>
        <dbReference type="ARBA" id="ARBA00004417"/>
    </source>
</evidence>
<feature type="domain" description="ABC transporter" evidence="6">
    <location>
        <begin position="26"/>
        <end position="266"/>
    </location>
</feature>
<dbReference type="InterPro" id="IPR003593">
    <property type="entry name" value="AAA+_ATPase"/>
</dbReference>
<dbReference type="PANTHER" id="PTHR43776">
    <property type="entry name" value="TRANSPORT ATP-BINDING PROTEIN"/>
    <property type="match status" value="1"/>
</dbReference>
<dbReference type="RefSeq" id="WP_188848672.1">
    <property type="nucleotide sequence ID" value="NZ_BMJJ01000001.1"/>
</dbReference>
<dbReference type="Pfam" id="PF08352">
    <property type="entry name" value="oligo_HPY"/>
    <property type="match status" value="1"/>
</dbReference>
<dbReference type="InterPro" id="IPR050319">
    <property type="entry name" value="ABC_transp_ATP-bind"/>
</dbReference>
<dbReference type="PANTHER" id="PTHR43776:SF7">
    <property type="entry name" value="D,D-DIPEPTIDE TRANSPORT ATP-BINDING PROTEIN DDPF-RELATED"/>
    <property type="match status" value="1"/>
</dbReference>
<dbReference type="CDD" id="cd03257">
    <property type="entry name" value="ABC_NikE_OppD_transporters"/>
    <property type="match status" value="1"/>
</dbReference>
<dbReference type="InterPro" id="IPR013563">
    <property type="entry name" value="Oligopep_ABC_C"/>
</dbReference>
<dbReference type="NCBIfam" id="TIGR01727">
    <property type="entry name" value="oligo_HPY"/>
    <property type="match status" value="1"/>
</dbReference>
<comment type="subcellular location">
    <subcellularLocation>
        <location evidence="1">Cell inner membrane</location>
        <topology evidence="1">Peripheral membrane protein</topology>
    </subcellularLocation>
</comment>
<name>A0A916XRP3_9HYPH</name>
<protein>
    <submittedName>
        <fullName evidence="7">ABC transporter ATP-binding protein</fullName>
    </submittedName>
</protein>
<evidence type="ECO:0000256" key="5">
    <source>
        <dbReference type="ARBA" id="ARBA00022840"/>
    </source>
</evidence>
<evidence type="ECO:0000256" key="2">
    <source>
        <dbReference type="ARBA" id="ARBA00005417"/>
    </source>
</evidence>
<dbReference type="SUPFAM" id="SSF52540">
    <property type="entry name" value="P-loop containing nucleoside triphosphate hydrolases"/>
    <property type="match status" value="1"/>
</dbReference>
<reference evidence="7" key="1">
    <citation type="journal article" date="2014" name="Int. J. Syst. Evol. Microbiol.">
        <title>Complete genome sequence of Corynebacterium casei LMG S-19264T (=DSM 44701T), isolated from a smear-ripened cheese.</title>
        <authorList>
            <consortium name="US DOE Joint Genome Institute (JGI-PGF)"/>
            <person name="Walter F."/>
            <person name="Albersmeier A."/>
            <person name="Kalinowski J."/>
            <person name="Ruckert C."/>
        </authorList>
    </citation>
    <scope>NUCLEOTIDE SEQUENCE</scope>
    <source>
        <strain evidence="7">CGMCC 1.15493</strain>
    </source>
</reference>
<comment type="similarity">
    <text evidence="2">Belongs to the ABC transporter superfamily.</text>
</comment>
<sequence>MSTAEIHVKQAAPILSVENLSTEFTLRSRSFFGRAATLKAVNDVSFTLGDGETLGIVGESGCGKSTLGRSILRLVEPTAGRVVWQGRSLTTLSAEDMRKARKELSIIFQDPIASLDPRMTVGDIIAEPLEVAEPGLTRQARNKRVEAVMDEVGLAPEMIRRYPHEFSGGQAQRIGIARAIITEPKLIVCDEPVSALDVSIQAQIINLLKGLQKKHGLSLLFISHDLSVVRLISDRILVLYLGRVVEIGSRADVFENPAHPYARALLSAAPVPDPAIARARGRTVLLGDPPSPINPPSGCAFRTRCPIAEAVCAEVPPPLVEVSPGHRGACHFAGEEAARRMAAKADTRDNVRISVSEAG</sequence>
<dbReference type="GO" id="GO:0015833">
    <property type="term" value="P:peptide transport"/>
    <property type="evidence" value="ECO:0007669"/>
    <property type="project" value="InterPro"/>
</dbReference>
<dbReference type="InterPro" id="IPR027417">
    <property type="entry name" value="P-loop_NTPase"/>
</dbReference>
<organism evidence="7 8">
    <name type="scientific">Aureimonas glaciei</name>
    <dbReference type="NCBI Taxonomy" id="1776957"/>
    <lineage>
        <taxon>Bacteria</taxon>
        <taxon>Pseudomonadati</taxon>
        <taxon>Pseudomonadota</taxon>
        <taxon>Alphaproteobacteria</taxon>
        <taxon>Hyphomicrobiales</taxon>
        <taxon>Aurantimonadaceae</taxon>
        <taxon>Aureimonas</taxon>
    </lineage>
</organism>
<evidence type="ECO:0000256" key="3">
    <source>
        <dbReference type="ARBA" id="ARBA00022448"/>
    </source>
</evidence>
<dbReference type="InterPro" id="IPR017871">
    <property type="entry name" value="ABC_transporter-like_CS"/>
</dbReference>
<dbReference type="Pfam" id="PF00005">
    <property type="entry name" value="ABC_tran"/>
    <property type="match status" value="1"/>
</dbReference>
<dbReference type="FunFam" id="3.40.50.300:FF:000016">
    <property type="entry name" value="Oligopeptide ABC transporter ATP-binding component"/>
    <property type="match status" value="1"/>
</dbReference>
<accession>A0A916XRP3</accession>
<dbReference type="EMBL" id="BMJJ01000001">
    <property type="protein sequence ID" value="GGD02888.1"/>
    <property type="molecule type" value="Genomic_DNA"/>
</dbReference>
<dbReference type="SMART" id="SM00382">
    <property type="entry name" value="AAA"/>
    <property type="match status" value="1"/>
</dbReference>
<evidence type="ECO:0000313" key="8">
    <source>
        <dbReference type="Proteomes" id="UP000613160"/>
    </source>
</evidence>
<dbReference type="GO" id="GO:0005886">
    <property type="term" value="C:plasma membrane"/>
    <property type="evidence" value="ECO:0007669"/>
    <property type="project" value="UniProtKB-SubCell"/>
</dbReference>
<gene>
    <name evidence="7" type="ORF">GCM10011335_01990</name>
</gene>
<dbReference type="GO" id="GO:0016887">
    <property type="term" value="F:ATP hydrolysis activity"/>
    <property type="evidence" value="ECO:0007669"/>
    <property type="project" value="InterPro"/>
</dbReference>
<keyword evidence="5 7" id="KW-0067">ATP-binding</keyword>
<dbReference type="PROSITE" id="PS50893">
    <property type="entry name" value="ABC_TRANSPORTER_2"/>
    <property type="match status" value="1"/>
</dbReference>
<dbReference type="PROSITE" id="PS00211">
    <property type="entry name" value="ABC_TRANSPORTER_1"/>
    <property type="match status" value="1"/>
</dbReference>
<dbReference type="GO" id="GO:0055085">
    <property type="term" value="P:transmembrane transport"/>
    <property type="evidence" value="ECO:0007669"/>
    <property type="project" value="UniProtKB-ARBA"/>
</dbReference>
<evidence type="ECO:0000256" key="4">
    <source>
        <dbReference type="ARBA" id="ARBA00022741"/>
    </source>
</evidence>
<keyword evidence="3" id="KW-0813">Transport</keyword>
<reference evidence="7" key="2">
    <citation type="submission" date="2020-09" db="EMBL/GenBank/DDBJ databases">
        <authorList>
            <person name="Sun Q."/>
            <person name="Zhou Y."/>
        </authorList>
    </citation>
    <scope>NUCLEOTIDE SEQUENCE</scope>
    <source>
        <strain evidence="7">CGMCC 1.15493</strain>
    </source>
</reference>